<evidence type="ECO:0000313" key="1">
    <source>
        <dbReference type="EMBL" id="MDT7829340.1"/>
    </source>
</evidence>
<reference evidence="1 2" key="1">
    <citation type="submission" date="2023-09" db="EMBL/GenBank/DDBJ databases">
        <title>Novel taxa isolated from Blanes Bay.</title>
        <authorList>
            <person name="Rey-Velasco X."/>
            <person name="Lucena T."/>
        </authorList>
    </citation>
    <scope>NUCLEOTIDE SEQUENCE [LARGE SCALE GENOMIC DNA]</scope>
    <source>
        <strain evidence="1 2">S334</strain>
    </source>
</reference>
<dbReference type="Proteomes" id="UP001250656">
    <property type="component" value="Unassembled WGS sequence"/>
</dbReference>
<dbReference type="SUPFAM" id="SSF56801">
    <property type="entry name" value="Acetyl-CoA synthetase-like"/>
    <property type="match status" value="1"/>
</dbReference>
<comment type="caution">
    <text evidence="1">The sequence shown here is derived from an EMBL/GenBank/DDBJ whole genome shotgun (WGS) entry which is preliminary data.</text>
</comment>
<dbReference type="Gene3D" id="3.40.50.12780">
    <property type="entry name" value="N-terminal domain of ligase-like"/>
    <property type="match status" value="1"/>
</dbReference>
<dbReference type="RefSeq" id="WP_314015213.1">
    <property type="nucleotide sequence ID" value="NZ_JAVTTP010000001.1"/>
</dbReference>
<organism evidence="1 2">
    <name type="scientific">Pricia mediterranea</name>
    <dbReference type="NCBI Taxonomy" id="3076079"/>
    <lineage>
        <taxon>Bacteria</taxon>
        <taxon>Pseudomonadati</taxon>
        <taxon>Bacteroidota</taxon>
        <taxon>Flavobacteriia</taxon>
        <taxon>Flavobacteriales</taxon>
        <taxon>Flavobacteriaceae</taxon>
        <taxon>Pricia</taxon>
    </lineage>
</organism>
<dbReference type="InterPro" id="IPR053158">
    <property type="entry name" value="CapK_Type1_Caps_Biosynth"/>
</dbReference>
<keyword evidence="2" id="KW-1185">Reference proteome</keyword>
<accession>A0ABU3L6H1</accession>
<dbReference type="EMBL" id="JAVTTP010000001">
    <property type="protein sequence ID" value="MDT7829340.1"/>
    <property type="molecule type" value="Genomic_DNA"/>
</dbReference>
<gene>
    <name evidence="1" type="ORF">RQM65_11740</name>
</gene>
<proteinExistence type="predicted"/>
<name>A0ABU3L6H1_9FLAO</name>
<dbReference type="InterPro" id="IPR042099">
    <property type="entry name" value="ANL_N_sf"/>
</dbReference>
<dbReference type="PANTHER" id="PTHR36932">
    <property type="entry name" value="CAPSULAR POLYSACCHARIDE BIOSYNTHESIS PROTEIN"/>
    <property type="match status" value="1"/>
</dbReference>
<evidence type="ECO:0000313" key="2">
    <source>
        <dbReference type="Proteomes" id="UP001250656"/>
    </source>
</evidence>
<protein>
    <submittedName>
        <fullName evidence="1">CoF synthetase</fullName>
    </submittedName>
</protein>
<dbReference type="PANTHER" id="PTHR36932:SF1">
    <property type="entry name" value="CAPSULAR POLYSACCHARIDE BIOSYNTHESIS PROTEIN"/>
    <property type="match status" value="1"/>
</dbReference>
<sequence length="455" mass="52651">MKKGSFIKTRLEKLRNRLYWGFDALKGGRTKAHYDDIRFILENYGSEESNNRRDRHLGDLLDHAVKTTDFYREFSGYGNLQDFPILNKSVIRENYPSIQSSAFRGKDNFKMSTSGSSGTPFTTLQNKDKKRRNTADAIYLKQQAGFEIGYRLYYVRKWFKMHRRSWLTTEMRNIDMVNVTEFSDAYLSDLISTLERDKSTKAILAYSSALRDICKYLDKIGSGQVNTEISCIIAMAEGLSDTTRKALKKFFDAPVLLRYSNMENGILSLQLSEVNNHLQINWASYFVEILHPDKDIPVKEGELGRVVVTDLFNYCMPFIRYDTGDLARMVPDSVFNAAPAFSKVEGRTMDALYDTKGNIQSSFIIFHLESYPEIKQFQFIQEGKKQYTLKLNLERPFRHGKQVLELLKGYLGNDAEIVITYENEIPQLASGKRRLIINNYKKKMKSKNRQTSSQT</sequence>